<comment type="caution">
    <text evidence="1">The sequence shown here is derived from an EMBL/GenBank/DDBJ whole genome shotgun (WGS) entry which is preliminary data.</text>
</comment>
<sequence length="165" mass="18276">MMVRLETVTMIVAHIRDNFTAAFFPRWAEWSAAFVLLGIGMMLSVNTNLMVSSVANGYGKGYEFLLEIAGQSVWATTLTVFGSFRLAILLINGAWRRSPIARAVMAFLSCFFWTQLVLSFQPTFGFAFVMACGWLLTDIVNIMRAARDARTVNDVLARGKGSGLD</sequence>
<name>A0A6M7TM70_9HYPH</name>
<reference evidence="1 2" key="1">
    <citation type="submission" date="2018-09" db="EMBL/GenBank/DDBJ databases">
        <title>Mesorhizobium carmichaelinearum sp. nov. isolated from Carmichaelinea spp. root nodules in New Zealand.</title>
        <authorList>
            <person name="De Meyer S.E."/>
        </authorList>
    </citation>
    <scope>NUCLEOTIDE SEQUENCE [LARGE SCALE GENOMIC DNA]</scope>
    <source>
        <strain evidence="1 2">LMG 28313</strain>
    </source>
</reference>
<dbReference type="AlphaFoldDB" id="A0A6M7TM70"/>
<evidence type="ECO:0000313" key="2">
    <source>
        <dbReference type="Proteomes" id="UP000275530"/>
    </source>
</evidence>
<dbReference type="EMBL" id="QZXA01000001">
    <property type="protein sequence ID" value="RJT37880.1"/>
    <property type="molecule type" value="Genomic_DNA"/>
</dbReference>
<keyword evidence="2" id="KW-1185">Reference proteome</keyword>
<accession>A0A6M7TM70</accession>
<protein>
    <submittedName>
        <fullName evidence="1">Uncharacterized protein</fullName>
    </submittedName>
</protein>
<dbReference type="Proteomes" id="UP000275530">
    <property type="component" value="Unassembled WGS sequence"/>
</dbReference>
<gene>
    <name evidence="1" type="ORF">D3242_01140</name>
</gene>
<evidence type="ECO:0000313" key="1">
    <source>
        <dbReference type="EMBL" id="RJT37880.1"/>
    </source>
</evidence>
<organism evidence="1 2">
    <name type="scientific">Mesorhizobium jarvisii</name>
    <dbReference type="NCBI Taxonomy" id="1777867"/>
    <lineage>
        <taxon>Bacteria</taxon>
        <taxon>Pseudomonadati</taxon>
        <taxon>Pseudomonadota</taxon>
        <taxon>Alphaproteobacteria</taxon>
        <taxon>Hyphomicrobiales</taxon>
        <taxon>Phyllobacteriaceae</taxon>
        <taxon>Mesorhizobium</taxon>
    </lineage>
</organism>
<proteinExistence type="predicted"/>